<name>A0A0G4F907_VITBC</name>
<protein>
    <submittedName>
        <fullName evidence="3">Uncharacterized protein</fullName>
    </submittedName>
</protein>
<accession>A0A0G4F907</accession>
<dbReference type="InParanoid" id="A0A0G4F907"/>
<gene>
    <name evidence="3" type="ORF">Vbra_14734</name>
</gene>
<dbReference type="VEuPathDB" id="CryptoDB:Vbra_14734"/>
<evidence type="ECO:0000256" key="1">
    <source>
        <dbReference type="SAM" id="MobiDB-lite"/>
    </source>
</evidence>
<dbReference type="EMBL" id="CDMY01000387">
    <property type="protein sequence ID" value="CEM08820.1"/>
    <property type="molecule type" value="Genomic_DNA"/>
</dbReference>
<keyword evidence="4" id="KW-1185">Reference proteome</keyword>
<reference evidence="3 4" key="1">
    <citation type="submission" date="2014-11" db="EMBL/GenBank/DDBJ databases">
        <authorList>
            <person name="Zhu J."/>
            <person name="Qi W."/>
            <person name="Song R."/>
        </authorList>
    </citation>
    <scope>NUCLEOTIDE SEQUENCE [LARGE SCALE GENOMIC DNA]</scope>
</reference>
<dbReference type="Proteomes" id="UP000041254">
    <property type="component" value="Unassembled WGS sequence"/>
</dbReference>
<organism evidence="3 4">
    <name type="scientific">Vitrella brassicaformis (strain CCMP3155)</name>
    <dbReference type="NCBI Taxonomy" id="1169540"/>
    <lineage>
        <taxon>Eukaryota</taxon>
        <taxon>Sar</taxon>
        <taxon>Alveolata</taxon>
        <taxon>Colpodellida</taxon>
        <taxon>Vitrellaceae</taxon>
        <taxon>Vitrella</taxon>
    </lineage>
</organism>
<evidence type="ECO:0000313" key="3">
    <source>
        <dbReference type="EMBL" id="CEM08820.1"/>
    </source>
</evidence>
<feature type="signal peptide" evidence="2">
    <location>
        <begin position="1"/>
        <end position="22"/>
    </location>
</feature>
<keyword evidence="2" id="KW-0732">Signal</keyword>
<dbReference type="AlphaFoldDB" id="A0A0G4F907"/>
<evidence type="ECO:0000313" key="4">
    <source>
        <dbReference type="Proteomes" id="UP000041254"/>
    </source>
</evidence>
<feature type="chain" id="PRO_5005188259" evidence="2">
    <location>
        <begin position="23"/>
        <end position="551"/>
    </location>
</feature>
<feature type="region of interest" description="Disordered" evidence="1">
    <location>
        <begin position="250"/>
        <end position="272"/>
    </location>
</feature>
<proteinExistence type="predicted"/>
<evidence type="ECO:0000256" key="2">
    <source>
        <dbReference type="SAM" id="SignalP"/>
    </source>
</evidence>
<sequence>MLAAMFFPLLPLCALLPSAVTARLFLRDVLSSAEPATLDVSMAMANVTASDPAAFCEERATPWNECHNVIFFDRHHVDCGTSGALRKMRAAHENGTKAQFVYTCCGLVGGADLIERATPMVLTSVHLRRSHSGQYQYEYKCTNMSQYTPEQQTAISCRSLNTPMETDGGSADPAAWFHLDRHRLECEANEGLNSFHLKRGSAGQKVSYDGLINQKSVVNQNLGIVAQNLTQRISTLDNTIKGLEDSLTAGGCPLPSTHQNESAPAPPANTTNNTTSISLMQTEAEGPPLPIELGRVDNDVKAWIPVQTKSSFVMPVVIGGVPDMRGRQEAVVRIRNVQPGSFELRLDEPAPCRDQWHLRTPIDWMVVESGVHKLVTTIPQGLTVAAGTVSVPGNKQFVPVPFPPEATFTSTPVLLVQVQTYASGRVFLKQRVKDLSPAGFKVALETQGRQLRDPKNPSDFEAEVLGYVAFSQPVQSILTTPTVSVSINGGITPTQLTEKTHRIDFAFSIPNAHFFANIATFNGGDVGQLRVQKRGDTFAEIFIQEEKCSPL</sequence>